<evidence type="ECO:0000313" key="1">
    <source>
        <dbReference type="EMBL" id="KAJ4469306.1"/>
    </source>
</evidence>
<keyword evidence="2" id="KW-1185">Reference proteome</keyword>
<proteinExistence type="predicted"/>
<dbReference type="OrthoDB" id="3117923at2759"/>
<accession>A0A9W8ZXZ3</accession>
<comment type="caution">
    <text evidence="1">The sequence shown here is derived from an EMBL/GenBank/DDBJ whole genome shotgun (WGS) entry which is preliminary data.</text>
</comment>
<organism evidence="1 2">
    <name type="scientific">Lentinula aciculospora</name>
    <dbReference type="NCBI Taxonomy" id="153920"/>
    <lineage>
        <taxon>Eukaryota</taxon>
        <taxon>Fungi</taxon>
        <taxon>Dikarya</taxon>
        <taxon>Basidiomycota</taxon>
        <taxon>Agaricomycotina</taxon>
        <taxon>Agaricomycetes</taxon>
        <taxon>Agaricomycetidae</taxon>
        <taxon>Agaricales</taxon>
        <taxon>Marasmiineae</taxon>
        <taxon>Omphalotaceae</taxon>
        <taxon>Lentinula</taxon>
    </lineage>
</organism>
<dbReference type="EMBL" id="JAOTPV010000033">
    <property type="protein sequence ID" value="KAJ4469306.1"/>
    <property type="molecule type" value="Genomic_DNA"/>
</dbReference>
<reference evidence="1" key="1">
    <citation type="submission" date="2022-08" db="EMBL/GenBank/DDBJ databases">
        <title>A Global Phylogenomic Analysis of the Shiitake Genus Lentinula.</title>
        <authorList>
            <consortium name="DOE Joint Genome Institute"/>
            <person name="Sierra-Patev S."/>
            <person name="Min B."/>
            <person name="Naranjo-Ortiz M."/>
            <person name="Looney B."/>
            <person name="Konkel Z."/>
            <person name="Slot J.C."/>
            <person name="Sakamoto Y."/>
            <person name="Steenwyk J.L."/>
            <person name="Rokas A."/>
            <person name="Carro J."/>
            <person name="Camarero S."/>
            <person name="Ferreira P."/>
            <person name="Molpeceres G."/>
            <person name="Ruiz-Duenas F.J."/>
            <person name="Serrano A."/>
            <person name="Henrissat B."/>
            <person name="Drula E."/>
            <person name="Hughes K.W."/>
            <person name="Mata J.L."/>
            <person name="Ishikawa N.K."/>
            <person name="Vargas-Isla R."/>
            <person name="Ushijima S."/>
            <person name="Smith C.A."/>
            <person name="Ahrendt S."/>
            <person name="Andreopoulos W."/>
            <person name="He G."/>
            <person name="Labutti K."/>
            <person name="Lipzen A."/>
            <person name="Ng V."/>
            <person name="Riley R."/>
            <person name="Sandor L."/>
            <person name="Barry K."/>
            <person name="Martinez A.T."/>
            <person name="Xiao Y."/>
            <person name="Gibbons J.G."/>
            <person name="Terashima K."/>
            <person name="Grigoriev I.V."/>
            <person name="Hibbett D.S."/>
        </authorList>
    </citation>
    <scope>NUCLEOTIDE SEQUENCE</scope>
    <source>
        <strain evidence="1">JLM2183</strain>
    </source>
</reference>
<sequence>MYFTPSQNHSIQHLKSAVVEFLGGEGANPTSCVMILDTSEDINCALILLTIYPSLILQTLAWVVADSATLQNLKGPFIIIAPSPMHPNSSSPSANLNPVDELTSYNQQFSTLALDEAEKRHQKGMDAVYMKLGEVYMKLGLLKEEQQHISSWIATHDTNYADAIRVRHLINVIQGRCARELGLKVPLHTDESWAWRQWVKTNKVLTVADARRLFYRKLFTGPSKNHCLRYGSQNSLRDRHEILHTRWPGHPSGSS</sequence>
<dbReference type="AlphaFoldDB" id="A0A9W8ZXZ3"/>
<protein>
    <submittedName>
        <fullName evidence="1">Uncharacterized protein</fullName>
    </submittedName>
</protein>
<name>A0A9W8ZXZ3_9AGAR</name>
<evidence type="ECO:0000313" key="2">
    <source>
        <dbReference type="Proteomes" id="UP001150266"/>
    </source>
</evidence>
<gene>
    <name evidence="1" type="ORF">J3R30DRAFT_3553267</name>
</gene>
<dbReference type="Proteomes" id="UP001150266">
    <property type="component" value="Unassembled WGS sequence"/>
</dbReference>